<dbReference type="EMBL" id="CM044701">
    <property type="protein sequence ID" value="KAI5682604.1"/>
    <property type="molecule type" value="Genomic_DNA"/>
</dbReference>
<gene>
    <name evidence="1" type="ORF">M9H77_03832</name>
</gene>
<dbReference type="Proteomes" id="UP001060085">
    <property type="component" value="Linkage Group LG01"/>
</dbReference>
<reference evidence="2" key="1">
    <citation type="journal article" date="2023" name="Nat. Plants">
        <title>Single-cell RNA sequencing provides a high-resolution roadmap for understanding the multicellular compartmentation of specialized metabolism.</title>
        <authorList>
            <person name="Sun S."/>
            <person name="Shen X."/>
            <person name="Li Y."/>
            <person name="Li Y."/>
            <person name="Wang S."/>
            <person name="Li R."/>
            <person name="Zhang H."/>
            <person name="Shen G."/>
            <person name="Guo B."/>
            <person name="Wei J."/>
            <person name="Xu J."/>
            <person name="St-Pierre B."/>
            <person name="Chen S."/>
            <person name="Sun C."/>
        </authorList>
    </citation>
    <scope>NUCLEOTIDE SEQUENCE [LARGE SCALE GENOMIC DNA]</scope>
</reference>
<name>A0ACC0CCT3_CATRO</name>
<comment type="caution">
    <text evidence="1">The sequence shown here is derived from an EMBL/GenBank/DDBJ whole genome shotgun (WGS) entry which is preliminary data.</text>
</comment>
<keyword evidence="2" id="KW-1185">Reference proteome</keyword>
<protein>
    <submittedName>
        <fullName evidence="1">Uncharacterized protein</fullName>
    </submittedName>
</protein>
<proteinExistence type="predicted"/>
<accession>A0ACC0CCT3</accession>
<sequence length="183" mass="21270">MASIPNQPYIERSSTNIPPLFNGTNYTFWKSRIRIYICSINFELWSIVEKGSFVPKKDRRVKKVKEFDEFDSRKMTLSFQTMNILSCGLDVNQYNRVSGCDSAHEIWKLFEVTHEESKIKKKGKGLIEAWDQDSSESEEEESTNMCFMALENEVQSSPSNLSSFDDDDDDYDPNSIFPKRTRS</sequence>
<evidence type="ECO:0000313" key="1">
    <source>
        <dbReference type="EMBL" id="KAI5682604.1"/>
    </source>
</evidence>
<organism evidence="1 2">
    <name type="scientific">Catharanthus roseus</name>
    <name type="common">Madagascar periwinkle</name>
    <name type="synonym">Vinca rosea</name>
    <dbReference type="NCBI Taxonomy" id="4058"/>
    <lineage>
        <taxon>Eukaryota</taxon>
        <taxon>Viridiplantae</taxon>
        <taxon>Streptophyta</taxon>
        <taxon>Embryophyta</taxon>
        <taxon>Tracheophyta</taxon>
        <taxon>Spermatophyta</taxon>
        <taxon>Magnoliopsida</taxon>
        <taxon>eudicotyledons</taxon>
        <taxon>Gunneridae</taxon>
        <taxon>Pentapetalae</taxon>
        <taxon>asterids</taxon>
        <taxon>lamiids</taxon>
        <taxon>Gentianales</taxon>
        <taxon>Apocynaceae</taxon>
        <taxon>Rauvolfioideae</taxon>
        <taxon>Vinceae</taxon>
        <taxon>Catharanthinae</taxon>
        <taxon>Catharanthus</taxon>
    </lineage>
</organism>
<evidence type="ECO:0000313" key="2">
    <source>
        <dbReference type="Proteomes" id="UP001060085"/>
    </source>
</evidence>